<dbReference type="SUPFAM" id="SSF48264">
    <property type="entry name" value="Cytochrome P450"/>
    <property type="match status" value="1"/>
</dbReference>
<dbReference type="AlphaFoldDB" id="A0A067M9P1"/>
<comment type="similarity">
    <text evidence="1">Belongs to the cytochrome P450 family.</text>
</comment>
<dbReference type="STRING" id="930990.A0A067M9P1"/>
<dbReference type="GO" id="GO:0005506">
    <property type="term" value="F:iron ion binding"/>
    <property type="evidence" value="ECO:0007669"/>
    <property type="project" value="InterPro"/>
</dbReference>
<dbReference type="HOGENOM" id="CLU_870333_0_0_1"/>
<protein>
    <recommendedName>
        <fullName evidence="9">Cytochrome P450</fullName>
    </recommendedName>
</protein>
<dbReference type="EMBL" id="KL198051">
    <property type="protein sequence ID" value="KDQ12284.1"/>
    <property type="molecule type" value="Genomic_DNA"/>
</dbReference>
<keyword evidence="3" id="KW-0479">Metal-binding</keyword>
<evidence type="ECO:0000256" key="6">
    <source>
        <dbReference type="ARBA" id="ARBA00023033"/>
    </source>
</evidence>
<evidence type="ECO:0000313" key="8">
    <source>
        <dbReference type="Proteomes" id="UP000027195"/>
    </source>
</evidence>
<dbReference type="PANTHER" id="PTHR24291:SF50">
    <property type="entry name" value="BIFUNCTIONAL ALBAFLAVENONE MONOOXYGENASE_TERPENE SYNTHASE"/>
    <property type="match status" value="1"/>
</dbReference>
<accession>A0A067M9P1</accession>
<dbReference type="GO" id="GO:0020037">
    <property type="term" value="F:heme binding"/>
    <property type="evidence" value="ECO:0007669"/>
    <property type="project" value="InterPro"/>
</dbReference>
<keyword evidence="6" id="KW-0503">Monooxygenase</keyword>
<name>A0A067M9P1_BOTB1</name>
<proteinExistence type="inferred from homology"/>
<dbReference type="Gene3D" id="1.10.630.10">
    <property type="entry name" value="Cytochrome P450"/>
    <property type="match status" value="1"/>
</dbReference>
<dbReference type="InterPro" id="IPR036396">
    <property type="entry name" value="Cyt_P450_sf"/>
</dbReference>
<keyword evidence="5" id="KW-0408">Iron</keyword>
<sequence length="324" mass="36163">MLRAALGLAALFAISRLYKLWSGLKVVGHAPGIRCAFGATSILGLLIPKRLSSLFYNPGSNFLWEMIRSGGFETDTDIMTIVPWLHGDPIVVVSSVETMQQVAGYSDGFDKPTEKGPVLFGSNVATLQKETWKKHRRVLNPAFSRKLYAMVWKESIRIFRDMVETEAWDKKESVDIPTLGDLTAKFTLSIVASCAFGFRSTWSDSISTAGTEMSLSRCLKVVIEEAPVRLLAPKWAYILPLEVLKRVDTAFTTIFSFMRSQIALRREKLADDDANDNSTTEKTNIFNNIVRASIDDGKFAFDEDEVIGNTRARQSLRRDQASSS</sequence>
<gene>
    <name evidence="7" type="ORF">BOTBODRAFT_420075</name>
</gene>
<evidence type="ECO:0000256" key="5">
    <source>
        <dbReference type="ARBA" id="ARBA00023004"/>
    </source>
</evidence>
<reference evidence="8" key="1">
    <citation type="journal article" date="2014" name="Proc. Natl. Acad. Sci. U.S.A.">
        <title>Extensive sampling of basidiomycete genomes demonstrates inadequacy of the white-rot/brown-rot paradigm for wood decay fungi.</title>
        <authorList>
            <person name="Riley R."/>
            <person name="Salamov A.A."/>
            <person name="Brown D.W."/>
            <person name="Nagy L.G."/>
            <person name="Floudas D."/>
            <person name="Held B.W."/>
            <person name="Levasseur A."/>
            <person name="Lombard V."/>
            <person name="Morin E."/>
            <person name="Otillar R."/>
            <person name="Lindquist E.A."/>
            <person name="Sun H."/>
            <person name="LaButti K.M."/>
            <person name="Schmutz J."/>
            <person name="Jabbour D."/>
            <person name="Luo H."/>
            <person name="Baker S.E."/>
            <person name="Pisabarro A.G."/>
            <person name="Walton J.D."/>
            <person name="Blanchette R.A."/>
            <person name="Henrissat B."/>
            <person name="Martin F."/>
            <person name="Cullen D."/>
            <person name="Hibbett D.S."/>
            <person name="Grigoriev I.V."/>
        </authorList>
    </citation>
    <scope>NUCLEOTIDE SEQUENCE [LARGE SCALE GENOMIC DNA]</scope>
    <source>
        <strain evidence="8">FD-172 SS1</strain>
    </source>
</reference>
<evidence type="ECO:0000256" key="4">
    <source>
        <dbReference type="ARBA" id="ARBA00023002"/>
    </source>
</evidence>
<dbReference type="InterPro" id="IPR050196">
    <property type="entry name" value="Cytochrome_P450_Monoox"/>
</dbReference>
<keyword evidence="4" id="KW-0560">Oxidoreductase</keyword>
<evidence type="ECO:0000256" key="2">
    <source>
        <dbReference type="ARBA" id="ARBA00022617"/>
    </source>
</evidence>
<evidence type="ECO:0000256" key="1">
    <source>
        <dbReference type="ARBA" id="ARBA00010617"/>
    </source>
</evidence>
<dbReference type="PANTHER" id="PTHR24291">
    <property type="entry name" value="CYTOCHROME P450 FAMILY 4"/>
    <property type="match status" value="1"/>
</dbReference>
<evidence type="ECO:0000313" key="7">
    <source>
        <dbReference type="EMBL" id="KDQ12284.1"/>
    </source>
</evidence>
<dbReference type="OrthoDB" id="1470350at2759"/>
<keyword evidence="2" id="KW-0349">Heme</keyword>
<evidence type="ECO:0000256" key="3">
    <source>
        <dbReference type="ARBA" id="ARBA00022723"/>
    </source>
</evidence>
<organism evidence="7 8">
    <name type="scientific">Botryobasidium botryosum (strain FD-172 SS1)</name>
    <dbReference type="NCBI Taxonomy" id="930990"/>
    <lineage>
        <taxon>Eukaryota</taxon>
        <taxon>Fungi</taxon>
        <taxon>Dikarya</taxon>
        <taxon>Basidiomycota</taxon>
        <taxon>Agaricomycotina</taxon>
        <taxon>Agaricomycetes</taxon>
        <taxon>Cantharellales</taxon>
        <taxon>Botryobasidiaceae</taxon>
        <taxon>Botryobasidium</taxon>
    </lineage>
</organism>
<dbReference type="GO" id="GO:0016705">
    <property type="term" value="F:oxidoreductase activity, acting on paired donors, with incorporation or reduction of molecular oxygen"/>
    <property type="evidence" value="ECO:0007669"/>
    <property type="project" value="InterPro"/>
</dbReference>
<keyword evidence="8" id="KW-1185">Reference proteome</keyword>
<dbReference type="Pfam" id="PF00067">
    <property type="entry name" value="p450"/>
    <property type="match status" value="1"/>
</dbReference>
<dbReference type="GO" id="GO:0004497">
    <property type="term" value="F:monooxygenase activity"/>
    <property type="evidence" value="ECO:0007669"/>
    <property type="project" value="UniProtKB-KW"/>
</dbReference>
<dbReference type="InterPro" id="IPR001128">
    <property type="entry name" value="Cyt_P450"/>
</dbReference>
<dbReference type="Proteomes" id="UP000027195">
    <property type="component" value="Unassembled WGS sequence"/>
</dbReference>
<evidence type="ECO:0008006" key="9">
    <source>
        <dbReference type="Google" id="ProtNLM"/>
    </source>
</evidence>
<dbReference type="InParanoid" id="A0A067M9P1"/>